<dbReference type="InterPro" id="IPR007259">
    <property type="entry name" value="GCP"/>
</dbReference>
<proteinExistence type="inferred from homology"/>
<dbReference type="GO" id="GO:0051225">
    <property type="term" value="P:spindle assembly"/>
    <property type="evidence" value="ECO:0007669"/>
    <property type="project" value="TreeGrafter"/>
</dbReference>
<evidence type="ECO:0000313" key="6">
    <source>
        <dbReference type="EMBL" id="KAK2649495.1"/>
    </source>
</evidence>
<dbReference type="AlphaFoldDB" id="A0AAD9U8Q4"/>
<dbReference type="GO" id="GO:0031122">
    <property type="term" value="P:cytoplasmic microtubule organization"/>
    <property type="evidence" value="ECO:0007669"/>
    <property type="project" value="TreeGrafter"/>
</dbReference>
<dbReference type="GO" id="GO:0000930">
    <property type="term" value="C:gamma-tubulin complex"/>
    <property type="evidence" value="ECO:0007669"/>
    <property type="project" value="TreeGrafter"/>
</dbReference>
<reference evidence="6" key="1">
    <citation type="journal article" date="2023" name="Plant J.">
        <title>Genome sequences and population genomics provide insights into the demographic history, inbreeding, and mutation load of two 'living fossil' tree species of Dipteronia.</title>
        <authorList>
            <person name="Feng Y."/>
            <person name="Comes H.P."/>
            <person name="Chen J."/>
            <person name="Zhu S."/>
            <person name="Lu R."/>
            <person name="Zhang X."/>
            <person name="Li P."/>
            <person name="Qiu J."/>
            <person name="Olsen K.M."/>
            <person name="Qiu Y."/>
        </authorList>
    </citation>
    <scope>NUCLEOTIDE SEQUENCE</scope>
    <source>
        <strain evidence="6">KIB01</strain>
    </source>
</reference>
<keyword evidence="3 5" id="KW-0493">Microtubule</keyword>
<dbReference type="GO" id="GO:0051011">
    <property type="term" value="F:microtubule minus-end binding"/>
    <property type="evidence" value="ECO:0007669"/>
    <property type="project" value="TreeGrafter"/>
</dbReference>
<keyword evidence="4 5" id="KW-0206">Cytoskeleton</keyword>
<evidence type="ECO:0000256" key="5">
    <source>
        <dbReference type="RuleBase" id="RU363050"/>
    </source>
</evidence>
<comment type="caution">
    <text evidence="6">The sequence shown here is derived from an EMBL/GenBank/DDBJ whole genome shotgun (WGS) entry which is preliminary data.</text>
</comment>
<dbReference type="Proteomes" id="UP001280121">
    <property type="component" value="Unassembled WGS sequence"/>
</dbReference>
<gene>
    <name evidence="6" type="ORF">Ddye_016984</name>
</gene>
<dbReference type="EMBL" id="JANJYI010000005">
    <property type="protein sequence ID" value="KAK2649495.1"/>
    <property type="molecule type" value="Genomic_DNA"/>
</dbReference>
<keyword evidence="7" id="KW-1185">Reference proteome</keyword>
<organism evidence="6 7">
    <name type="scientific">Dipteronia dyeriana</name>
    <dbReference type="NCBI Taxonomy" id="168575"/>
    <lineage>
        <taxon>Eukaryota</taxon>
        <taxon>Viridiplantae</taxon>
        <taxon>Streptophyta</taxon>
        <taxon>Embryophyta</taxon>
        <taxon>Tracheophyta</taxon>
        <taxon>Spermatophyta</taxon>
        <taxon>Magnoliopsida</taxon>
        <taxon>eudicotyledons</taxon>
        <taxon>Gunneridae</taxon>
        <taxon>Pentapetalae</taxon>
        <taxon>rosids</taxon>
        <taxon>malvids</taxon>
        <taxon>Sapindales</taxon>
        <taxon>Sapindaceae</taxon>
        <taxon>Hippocastanoideae</taxon>
        <taxon>Acereae</taxon>
        <taxon>Dipteronia</taxon>
    </lineage>
</organism>
<name>A0AAD9U8Q4_9ROSI</name>
<dbReference type="PANTHER" id="PTHR19302">
    <property type="entry name" value="GAMMA TUBULIN COMPLEX PROTEIN"/>
    <property type="match status" value="1"/>
</dbReference>
<comment type="subcellular location">
    <subcellularLocation>
        <location evidence="1 5">Cytoplasm</location>
        <location evidence="1 5">Cytoskeleton</location>
        <location evidence="1 5">Microtubule organizing center</location>
    </subcellularLocation>
</comment>
<dbReference type="GO" id="GO:0043015">
    <property type="term" value="F:gamma-tubulin binding"/>
    <property type="evidence" value="ECO:0007669"/>
    <property type="project" value="InterPro"/>
</dbReference>
<comment type="similarity">
    <text evidence="5">Belongs to the TUBGCP family.</text>
</comment>
<accession>A0AAD9U8Q4</accession>
<keyword evidence="2 5" id="KW-0963">Cytoplasm</keyword>
<dbReference type="PANTHER" id="PTHR19302:SF27">
    <property type="entry name" value="GAMMA-TUBULIN COMPLEX COMPONENT 4"/>
    <property type="match status" value="1"/>
</dbReference>
<dbReference type="GO" id="GO:0051321">
    <property type="term" value="P:meiotic cell cycle"/>
    <property type="evidence" value="ECO:0007669"/>
    <property type="project" value="TreeGrafter"/>
</dbReference>
<dbReference type="GO" id="GO:0005874">
    <property type="term" value="C:microtubule"/>
    <property type="evidence" value="ECO:0007669"/>
    <property type="project" value="UniProtKB-KW"/>
</dbReference>
<protein>
    <recommendedName>
        <fullName evidence="5">Gamma-tubulin complex component</fullName>
    </recommendedName>
</protein>
<evidence type="ECO:0000256" key="4">
    <source>
        <dbReference type="ARBA" id="ARBA00023212"/>
    </source>
</evidence>
<dbReference type="GO" id="GO:0007020">
    <property type="term" value="P:microtubule nucleation"/>
    <property type="evidence" value="ECO:0007669"/>
    <property type="project" value="InterPro"/>
</dbReference>
<evidence type="ECO:0000313" key="7">
    <source>
        <dbReference type="Proteomes" id="UP001280121"/>
    </source>
</evidence>
<dbReference type="GO" id="GO:0000278">
    <property type="term" value="P:mitotic cell cycle"/>
    <property type="evidence" value="ECO:0007669"/>
    <property type="project" value="TreeGrafter"/>
</dbReference>
<evidence type="ECO:0000256" key="2">
    <source>
        <dbReference type="ARBA" id="ARBA00022490"/>
    </source>
</evidence>
<dbReference type="GO" id="GO:0000922">
    <property type="term" value="C:spindle pole"/>
    <property type="evidence" value="ECO:0007669"/>
    <property type="project" value="InterPro"/>
</dbReference>
<evidence type="ECO:0000256" key="1">
    <source>
        <dbReference type="ARBA" id="ARBA00004267"/>
    </source>
</evidence>
<comment type="function">
    <text evidence="5">Component of the gamma-tubulin ring complex (gTuRC) which mediates microtubule nucleation.</text>
</comment>
<evidence type="ECO:0000256" key="3">
    <source>
        <dbReference type="ARBA" id="ARBA00022701"/>
    </source>
</evidence>
<sequence length="165" mass="18707">MCLTECTFKLAHVISFIEPSERDLIEKIITLGFYYRKLDRFATKSCNLSWIRYVNVSPLERPAELSKGSAILHIEQKLLSETLLILATFFVLLPPLYELVLEIEGDDIRGGKLLNILHKQCHCGVSELQACIQSRCPGFLLRIISDRLHSSIGVMAFAQENSRPS</sequence>